<keyword evidence="3" id="KW-0408">Iron</keyword>
<dbReference type="PATRIC" id="fig|1330330.3.peg.759"/>
<dbReference type="EMBL" id="CP011232">
    <property type="protein sequence ID" value="AKI98237.1"/>
    <property type="molecule type" value="Genomic_DNA"/>
</dbReference>
<reference evidence="6 7" key="1">
    <citation type="submission" date="2015-04" db="EMBL/GenBank/DDBJ databases">
        <title>Complete Genome Sequence of Kosmotoga pacifica SLHLJ1.</title>
        <authorList>
            <person name="Jiang L.J."/>
            <person name="Shao Z.Z."/>
            <person name="Jebbar M."/>
        </authorList>
    </citation>
    <scope>NUCLEOTIDE SEQUENCE [LARGE SCALE GENOMIC DNA]</scope>
    <source>
        <strain evidence="6 7">SLHLJ1</strain>
    </source>
</reference>
<dbReference type="AlphaFoldDB" id="A0A0G2Z9J9"/>
<dbReference type="Gene3D" id="1.10.340.30">
    <property type="entry name" value="Hypothetical protein, domain 2"/>
    <property type="match status" value="1"/>
</dbReference>
<dbReference type="PANTHER" id="PTHR10359:SF19">
    <property type="entry name" value="DNA REPAIR GLYCOSYLASE MJ1434-RELATED"/>
    <property type="match status" value="1"/>
</dbReference>
<dbReference type="PIRSF" id="PIRSF001435">
    <property type="entry name" value="Nth"/>
    <property type="match status" value="1"/>
</dbReference>
<dbReference type="GO" id="GO:0003824">
    <property type="term" value="F:catalytic activity"/>
    <property type="evidence" value="ECO:0007669"/>
    <property type="project" value="InterPro"/>
</dbReference>
<proteinExistence type="predicted"/>
<keyword evidence="1" id="KW-0004">4Fe-4S</keyword>
<organism evidence="6 7">
    <name type="scientific">Kosmotoga pacifica</name>
    <dbReference type="NCBI Taxonomy" id="1330330"/>
    <lineage>
        <taxon>Bacteria</taxon>
        <taxon>Thermotogati</taxon>
        <taxon>Thermotogota</taxon>
        <taxon>Thermotogae</taxon>
        <taxon>Kosmotogales</taxon>
        <taxon>Kosmotogaceae</taxon>
        <taxon>Kosmotoga</taxon>
    </lineage>
</organism>
<evidence type="ECO:0000256" key="1">
    <source>
        <dbReference type="ARBA" id="ARBA00022485"/>
    </source>
</evidence>
<evidence type="ECO:0000256" key="3">
    <source>
        <dbReference type="ARBA" id="ARBA00023004"/>
    </source>
</evidence>
<feature type="domain" description="HhH-GPD" evidence="5">
    <location>
        <begin position="33"/>
        <end position="184"/>
    </location>
</feature>
<dbReference type="Pfam" id="PF00730">
    <property type="entry name" value="HhH-GPD"/>
    <property type="match status" value="1"/>
</dbReference>
<dbReference type="Proteomes" id="UP000035159">
    <property type="component" value="Chromosome"/>
</dbReference>
<dbReference type="Gene3D" id="1.10.1670.10">
    <property type="entry name" value="Helix-hairpin-Helix base-excision DNA repair enzymes (C-terminal)"/>
    <property type="match status" value="1"/>
</dbReference>
<dbReference type="GO" id="GO:0006284">
    <property type="term" value="P:base-excision repair"/>
    <property type="evidence" value="ECO:0007669"/>
    <property type="project" value="InterPro"/>
</dbReference>
<evidence type="ECO:0000256" key="2">
    <source>
        <dbReference type="ARBA" id="ARBA00022723"/>
    </source>
</evidence>
<dbReference type="CDD" id="cd00056">
    <property type="entry name" value="ENDO3c"/>
    <property type="match status" value="1"/>
</dbReference>
<dbReference type="InterPro" id="IPR003265">
    <property type="entry name" value="HhH-GPD_domain"/>
</dbReference>
<dbReference type="SMART" id="SM00478">
    <property type="entry name" value="ENDO3c"/>
    <property type="match status" value="1"/>
</dbReference>
<dbReference type="STRING" id="1330330.IX53_03780"/>
<accession>A0A0G2Z9J9</accession>
<evidence type="ECO:0000256" key="4">
    <source>
        <dbReference type="ARBA" id="ARBA00023014"/>
    </source>
</evidence>
<sequence>MLEEIFSELRKHYDPDSWWPAESSFEVAVGAVLTQNTNWNNVKKAINNLKELGALSPLGVLNLEEHQLLKAIRPAGFYTRKLMTLREIARFFLEFNPKEKTEELRNKLLSLKGIGKETADSILLYAFEKPVFVVDAYTLRFLKRYGLEIRMNYNGVQSLFHKVFPVDAGLFKELHALIVEHSKALCRKTPRCRECFLKKCKKAPKYGAFR</sequence>
<dbReference type="SUPFAM" id="SSF48150">
    <property type="entry name" value="DNA-glycosylase"/>
    <property type="match status" value="1"/>
</dbReference>
<dbReference type="GO" id="GO:0046872">
    <property type="term" value="F:metal ion binding"/>
    <property type="evidence" value="ECO:0007669"/>
    <property type="project" value="UniProtKB-KW"/>
</dbReference>
<evidence type="ECO:0000259" key="5">
    <source>
        <dbReference type="SMART" id="SM00478"/>
    </source>
</evidence>
<keyword evidence="7" id="KW-1185">Reference proteome</keyword>
<dbReference type="InterPro" id="IPR023170">
    <property type="entry name" value="HhH_base_excis_C"/>
</dbReference>
<protein>
    <recommendedName>
        <fullName evidence="5">HhH-GPD domain-containing protein</fullName>
    </recommendedName>
</protein>
<gene>
    <name evidence="6" type="ORF">IX53_03780</name>
</gene>
<name>A0A0G2Z9J9_9BACT</name>
<evidence type="ECO:0000313" key="7">
    <source>
        <dbReference type="Proteomes" id="UP000035159"/>
    </source>
</evidence>
<keyword evidence="2" id="KW-0479">Metal-binding</keyword>
<dbReference type="KEGG" id="kpf:IX53_03780"/>
<keyword evidence="4" id="KW-0411">Iron-sulfur</keyword>
<dbReference type="InterPro" id="IPR011257">
    <property type="entry name" value="DNA_glycosylase"/>
</dbReference>
<evidence type="ECO:0000313" key="6">
    <source>
        <dbReference type="EMBL" id="AKI98237.1"/>
    </source>
</evidence>
<dbReference type="PANTHER" id="PTHR10359">
    <property type="entry name" value="A/G-SPECIFIC ADENINE GLYCOSYLASE/ENDONUCLEASE III"/>
    <property type="match status" value="1"/>
</dbReference>
<dbReference type="GO" id="GO:0051539">
    <property type="term" value="F:4 iron, 4 sulfur cluster binding"/>
    <property type="evidence" value="ECO:0007669"/>
    <property type="project" value="UniProtKB-KW"/>
</dbReference>